<evidence type="ECO:0000256" key="4">
    <source>
        <dbReference type="ARBA" id="ARBA00022692"/>
    </source>
</evidence>
<dbReference type="AlphaFoldDB" id="A0A1X4NN90"/>
<evidence type="ECO:0000256" key="3">
    <source>
        <dbReference type="ARBA" id="ARBA00022475"/>
    </source>
</evidence>
<evidence type="ECO:0000313" key="10">
    <source>
        <dbReference type="Proteomes" id="UP000193926"/>
    </source>
</evidence>
<comment type="subcellular location">
    <subcellularLocation>
        <location evidence="1">Cell membrane</location>
        <topology evidence="1">Single-pass membrane protein</topology>
    </subcellularLocation>
    <subcellularLocation>
        <location evidence="7">Cell membrane</location>
        <topology evidence="7">Single-pass type II membrane protein</topology>
    </subcellularLocation>
</comment>
<feature type="transmembrane region" description="Helical" evidence="8">
    <location>
        <begin position="21"/>
        <end position="42"/>
    </location>
</feature>
<dbReference type="Pfam" id="PF02472">
    <property type="entry name" value="ExbD"/>
    <property type="match status" value="1"/>
</dbReference>
<evidence type="ECO:0000256" key="8">
    <source>
        <dbReference type="SAM" id="Phobius"/>
    </source>
</evidence>
<keyword evidence="3" id="KW-1003">Cell membrane</keyword>
<dbReference type="RefSeq" id="WP_085635636.1">
    <property type="nucleotide sequence ID" value="NZ_JFKC01000003.1"/>
</dbReference>
<keyword evidence="7" id="KW-0653">Protein transport</keyword>
<organism evidence="9 10">
    <name type="scientific">Marivita geojedonensis</name>
    <dbReference type="NCBI Taxonomy" id="1123756"/>
    <lineage>
        <taxon>Bacteria</taxon>
        <taxon>Pseudomonadati</taxon>
        <taxon>Pseudomonadota</taxon>
        <taxon>Alphaproteobacteria</taxon>
        <taxon>Rhodobacterales</taxon>
        <taxon>Roseobacteraceae</taxon>
        <taxon>Marivita</taxon>
    </lineage>
</organism>
<dbReference type="GO" id="GO:0022857">
    <property type="term" value="F:transmembrane transporter activity"/>
    <property type="evidence" value="ECO:0007669"/>
    <property type="project" value="InterPro"/>
</dbReference>
<keyword evidence="10" id="KW-1185">Reference proteome</keyword>
<gene>
    <name evidence="9" type="ORF">MGEO_05045</name>
</gene>
<keyword evidence="5 8" id="KW-1133">Transmembrane helix</keyword>
<keyword evidence="4 7" id="KW-0812">Transmembrane</keyword>
<evidence type="ECO:0000256" key="1">
    <source>
        <dbReference type="ARBA" id="ARBA00004162"/>
    </source>
</evidence>
<reference evidence="9 10" key="1">
    <citation type="submission" date="2014-03" db="EMBL/GenBank/DDBJ databases">
        <title>The draft genome sequence of Marivita geojedonensis KCTC 23882.</title>
        <authorList>
            <person name="Lai Q."/>
            <person name="Shao Z."/>
        </authorList>
    </citation>
    <scope>NUCLEOTIDE SEQUENCE [LARGE SCALE GENOMIC DNA]</scope>
    <source>
        <strain evidence="9 10">DPG-138</strain>
    </source>
</reference>
<evidence type="ECO:0000256" key="2">
    <source>
        <dbReference type="ARBA" id="ARBA00005811"/>
    </source>
</evidence>
<evidence type="ECO:0000256" key="5">
    <source>
        <dbReference type="ARBA" id="ARBA00022989"/>
    </source>
</evidence>
<dbReference type="STRING" id="1123756.MGEO_05045"/>
<sequence>MQDPSISILKRHKPPRALISLVPMIDVMLILLVFFMVTSTYLNLDMIPAVERVDDASTSDGSSGSTGTATTIMIRLGADGVPTTQGRGFDLPALEALFLERMASGDDLRVLVLPSGAADMQALVSVMDAATRAGVTNLRVVRLEVAE</sequence>
<comment type="caution">
    <text evidence="9">The sequence shown here is derived from an EMBL/GenBank/DDBJ whole genome shotgun (WGS) entry which is preliminary data.</text>
</comment>
<evidence type="ECO:0008006" key="11">
    <source>
        <dbReference type="Google" id="ProtNLM"/>
    </source>
</evidence>
<proteinExistence type="inferred from homology"/>
<dbReference type="InterPro" id="IPR003400">
    <property type="entry name" value="ExbD"/>
</dbReference>
<evidence type="ECO:0000256" key="7">
    <source>
        <dbReference type="RuleBase" id="RU003879"/>
    </source>
</evidence>
<keyword evidence="7" id="KW-0813">Transport</keyword>
<keyword evidence="6 8" id="KW-0472">Membrane</keyword>
<name>A0A1X4NN90_9RHOB</name>
<protein>
    <recommendedName>
        <fullName evidence="11">Biopolymer transporter ExbD</fullName>
    </recommendedName>
</protein>
<dbReference type="PANTHER" id="PTHR30558">
    <property type="entry name" value="EXBD MEMBRANE COMPONENT OF PMF-DRIVEN MACROMOLECULE IMPORT SYSTEM"/>
    <property type="match status" value="1"/>
</dbReference>
<dbReference type="OrthoDB" id="9793581at2"/>
<dbReference type="EMBL" id="JFKC01000003">
    <property type="protein sequence ID" value="OSQ51917.1"/>
    <property type="molecule type" value="Genomic_DNA"/>
</dbReference>
<evidence type="ECO:0000256" key="6">
    <source>
        <dbReference type="ARBA" id="ARBA00023136"/>
    </source>
</evidence>
<dbReference type="Proteomes" id="UP000193926">
    <property type="component" value="Unassembled WGS sequence"/>
</dbReference>
<dbReference type="GO" id="GO:0015031">
    <property type="term" value="P:protein transport"/>
    <property type="evidence" value="ECO:0007669"/>
    <property type="project" value="UniProtKB-KW"/>
</dbReference>
<comment type="similarity">
    <text evidence="2 7">Belongs to the ExbD/TolR family.</text>
</comment>
<dbReference type="GO" id="GO:0005886">
    <property type="term" value="C:plasma membrane"/>
    <property type="evidence" value="ECO:0007669"/>
    <property type="project" value="UniProtKB-SubCell"/>
</dbReference>
<accession>A0A1X4NN90</accession>
<evidence type="ECO:0000313" key="9">
    <source>
        <dbReference type="EMBL" id="OSQ51917.1"/>
    </source>
</evidence>